<comment type="caution">
    <text evidence="1">The sequence shown here is derived from an EMBL/GenBank/DDBJ whole genome shotgun (WGS) entry which is preliminary data.</text>
</comment>
<proteinExistence type="predicted"/>
<dbReference type="PANTHER" id="PTHR35145">
    <property type="entry name" value="CYTOPLASMIC PROTEIN-RELATED"/>
    <property type="match status" value="1"/>
</dbReference>
<organism evidence="1 2">
    <name type="scientific">Hymenobacter chitinivorans DSM 11115</name>
    <dbReference type="NCBI Taxonomy" id="1121954"/>
    <lineage>
        <taxon>Bacteria</taxon>
        <taxon>Pseudomonadati</taxon>
        <taxon>Bacteroidota</taxon>
        <taxon>Cytophagia</taxon>
        <taxon>Cytophagales</taxon>
        <taxon>Hymenobacteraceae</taxon>
        <taxon>Hymenobacter</taxon>
    </lineage>
</organism>
<keyword evidence="1" id="KW-0238">DNA-binding</keyword>
<sequence>MTVAELQAICHTHAGVTESIKWDNHLCFCVGEKMFLVTAPDGFPVSAAFKVTDDEFDELRSQPGFAAHQYLGRFKWVYLDDVRRLDAAQWRHYIGESYQLIFAKLPAKLRRQLHA</sequence>
<dbReference type="Proteomes" id="UP000228535">
    <property type="component" value="Unassembled WGS sequence"/>
</dbReference>
<dbReference type="SUPFAM" id="SSF142906">
    <property type="entry name" value="YjbR-like"/>
    <property type="match status" value="1"/>
</dbReference>
<name>A0A2M9BM70_9BACT</name>
<dbReference type="GO" id="GO:0003677">
    <property type="term" value="F:DNA binding"/>
    <property type="evidence" value="ECO:0007669"/>
    <property type="project" value="UniProtKB-KW"/>
</dbReference>
<evidence type="ECO:0000313" key="1">
    <source>
        <dbReference type="EMBL" id="PJJ59054.1"/>
    </source>
</evidence>
<dbReference type="InterPro" id="IPR038056">
    <property type="entry name" value="YjbR-like_sf"/>
</dbReference>
<dbReference type="Pfam" id="PF04237">
    <property type="entry name" value="YjbR"/>
    <property type="match status" value="1"/>
</dbReference>
<reference evidence="1 2" key="1">
    <citation type="submission" date="2017-11" db="EMBL/GenBank/DDBJ databases">
        <title>Genomic Encyclopedia of Archaeal and Bacterial Type Strains, Phase II (KMG-II): From Individual Species to Whole Genera.</title>
        <authorList>
            <person name="Goeker M."/>
        </authorList>
    </citation>
    <scope>NUCLEOTIDE SEQUENCE [LARGE SCALE GENOMIC DNA]</scope>
    <source>
        <strain evidence="1 2">DSM 11115</strain>
    </source>
</reference>
<dbReference type="OrthoDB" id="9789813at2"/>
<dbReference type="RefSeq" id="WP_100334792.1">
    <property type="nucleotide sequence ID" value="NZ_PGFA01000001.1"/>
</dbReference>
<gene>
    <name evidence="1" type="ORF">CLV45_0467</name>
</gene>
<dbReference type="PANTHER" id="PTHR35145:SF1">
    <property type="entry name" value="CYTOPLASMIC PROTEIN"/>
    <property type="match status" value="1"/>
</dbReference>
<dbReference type="InterPro" id="IPR058532">
    <property type="entry name" value="YjbR/MT2646/Rv2570-like"/>
</dbReference>
<dbReference type="EMBL" id="PGFA01000001">
    <property type="protein sequence ID" value="PJJ59054.1"/>
    <property type="molecule type" value="Genomic_DNA"/>
</dbReference>
<accession>A0A2M9BM70</accession>
<evidence type="ECO:0000313" key="2">
    <source>
        <dbReference type="Proteomes" id="UP000228535"/>
    </source>
</evidence>
<protein>
    <submittedName>
        <fullName evidence="1">Putative DNA-binding protein (MmcQ/YjbR family)</fullName>
    </submittedName>
</protein>
<dbReference type="InterPro" id="IPR007351">
    <property type="entry name" value="YjbR"/>
</dbReference>
<keyword evidence="2" id="KW-1185">Reference proteome</keyword>
<dbReference type="AlphaFoldDB" id="A0A2M9BM70"/>
<dbReference type="Gene3D" id="3.90.1150.30">
    <property type="match status" value="1"/>
</dbReference>